<organism evidence="2 3">
    <name type="scientific">Ruminobacter amylophilus</name>
    <dbReference type="NCBI Taxonomy" id="867"/>
    <lineage>
        <taxon>Bacteria</taxon>
        <taxon>Pseudomonadati</taxon>
        <taxon>Pseudomonadota</taxon>
        <taxon>Gammaproteobacteria</taxon>
        <taxon>Aeromonadales</taxon>
        <taxon>Succinivibrionaceae</taxon>
        <taxon>Ruminobacter</taxon>
    </lineage>
</organism>
<dbReference type="EMBL" id="FOXF01000058">
    <property type="protein sequence ID" value="SFP69793.1"/>
    <property type="molecule type" value="Genomic_DNA"/>
</dbReference>
<sequence>MDGMFEGATSYSYPKPKGAK</sequence>
<keyword evidence="3" id="KW-1185">Reference proteome</keyword>
<name>A0A662ZL12_9GAMM</name>
<evidence type="ECO:0000313" key="2">
    <source>
        <dbReference type="EMBL" id="SFP69793.1"/>
    </source>
</evidence>
<accession>A0A662ZL12</accession>
<reference evidence="2 3" key="1">
    <citation type="submission" date="2016-10" db="EMBL/GenBank/DDBJ databases">
        <authorList>
            <person name="Varghese N."/>
            <person name="Submissions S."/>
        </authorList>
    </citation>
    <scope>NUCLEOTIDE SEQUENCE [LARGE SCALE GENOMIC DNA]</scope>
    <source>
        <strain evidence="2 3">DSM 1361</strain>
    </source>
</reference>
<proteinExistence type="predicted"/>
<dbReference type="AlphaFoldDB" id="A0A662ZL12"/>
<dbReference type="Proteomes" id="UP000243745">
    <property type="component" value="Unassembled WGS sequence"/>
</dbReference>
<evidence type="ECO:0000313" key="3">
    <source>
        <dbReference type="Proteomes" id="UP000243745"/>
    </source>
</evidence>
<evidence type="ECO:0000256" key="1">
    <source>
        <dbReference type="SAM" id="MobiDB-lite"/>
    </source>
</evidence>
<feature type="region of interest" description="Disordered" evidence="1">
    <location>
        <begin position="1"/>
        <end position="20"/>
    </location>
</feature>
<gene>
    <name evidence="2" type="ORF">SAMN02910344_02086</name>
</gene>
<protein>
    <submittedName>
        <fullName evidence="2">Uncharacterized protein</fullName>
    </submittedName>
</protein>